<dbReference type="GO" id="GO:0003700">
    <property type="term" value="F:DNA-binding transcription factor activity"/>
    <property type="evidence" value="ECO:0007669"/>
    <property type="project" value="InterPro"/>
</dbReference>
<evidence type="ECO:0000259" key="5">
    <source>
        <dbReference type="PROSITE" id="PS50931"/>
    </source>
</evidence>
<dbReference type="RefSeq" id="WP_184856468.1">
    <property type="nucleotide sequence ID" value="NZ_JACHLK010000002.1"/>
</dbReference>
<dbReference type="GO" id="GO:0006351">
    <property type="term" value="P:DNA-templated transcription"/>
    <property type="evidence" value="ECO:0007669"/>
    <property type="project" value="TreeGrafter"/>
</dbReference>
<keyword evidence="3 6" id="KW-0238">DNA-binding</keyword>
<comment type="caution">
    <text evidence="6">The sequence shown here is derived from an EMBL/GenBank/DDBJ whole genome shotgun (WGS) entry which is preliminary data.</text>
</comment>
<dbReference type="GO" id="GO:0043565">
    <property type="term" value="F:sequence-specific DNA binding"/>
    <property type="evidence" value="ECO:0007669"/>
    <property type="project" value="TreeGrafter"/>
</dbReference>
<feature type="domain" description="HTH lysR-type" evidence="5">
    <location>
        <begin position="1"/>
        <end position="60"/>
    </location>
</feature>
<dbReference type="AlphaFoldDB" id="A0A7X0U8R7"/>
<protein>
    <submittedName>
        <fullName evidence="6">DNA-binding transcriptional LysR family regulator</fullName>
    </submittedName>
</protein>
<organism evidence="6 7">
    <name type="scientific">Acidovorax soli</name>
    <dbReference type="NCBI Taxonomy" id="592050"/>
    <lineage>
        <taxon>Bacteria</taxon>
        <taxon>Pseudomonadati</taxon>
        <taxon>Pseudomonadota</taxon>
        <taxon>Betaproteobacteria</taxon>
        <taxon>Burkholderiales</taxon>
        <taxon>Comamonadaceae</taxon>
        <taxon>Acidovorax</taxon>
    </lineage>
</organism>
<evidence type="ECO:0000256" key="1">
    <source>
        <dbReference type="ARBA" id="ARBA00009437"/>
    </source>
</evidence>
<evidence type="ECO:0000256" key="3">
    <source>
        <dbReference type="ARBA" id="ARBA00023125"/>
    </source>
</evidence>
<evidence type="ECO:0000313" key="7">
    <source>
        <dbReference type="Proteomes" id="UP000575083"/>
    </source>
</evidence>
<dbReference type="SUPFAM" id="SSF46785">
    <property type="entry name" value="Winged helix' DNA-binding domain"/>
    <property type="match status" value="1"/>
</dbReference>
<dbReference type="PANTHER" id="PTHR30537:SF20">
    <property type="entry name" value="TRANSCRIPTIONAL REGULATORY PROTEIN"/>
    <property type="match status" value="1"/>
</dbReference>
<name>A0A7X0U8R7_9BURK</name>
<dbReference type="Proteomes" id="UP000575083">
    <property type="component" value="Unassembled WGS sequence"/>
</dbReference>
<dbReference type="Gene3D" id="3.40.190.10">
    <property type="entry name" value="Periplasmic binding protein-like II"/>
    <property type="match status" value="2"/>
</dbReference>
<dbReference type="Gene3D" id="1.10.10.10">
    <property type="entry name" value="Winged helix-like DNA-binding domain superfamily/Winged helix DNA-binding domain"/>
    <property type="match status" value="1"/>
</dbReference>
<dbReference type="SUPFAM" id="SSF53850">
    <property type="entry name" value="Periplasmic binding protein-like II"/>
    <property type="match status" value="1"/>
</dbReference>
<dbReference type="InterPro" id="IPR036388">
    <property type="entry name" value="WH-like_DNA-bd_sf"/>
</dbReference>
<dbReference type="PROSITE" id="PS50931">
    <property type="entry name" value="HTH_LYSR"/>
    <property type="match status" value="1"/>
</dbReference>
<keyword evidence="4" id="KW-0804">Transcription</keyword>
<dbReference type="FunFam" id="1.10.10.10:FF:000001">
    <property type="entry name" value="LysR family transcriptional regulator"/>
    <property type="match status" value="1"/>
</dbReference>
<reference evidence="6 7" key="1">
    <citation type="submission" date="2020-08" db="EMBL/GenBank/DDBJ databases">
        <title>Functional genomics of gut bacteria from endangered species of beetles.</title>
        <authorList>
            <person name="Carlos-Shanley C."/>
        </authorList>
    </citation>
    <scope>NUCLEOTIDE SEQUENCE [LARGE SCALE GENOMIC DNA]</scope>
    <source>
        <strain evidence="6 7">S00198</strain>
    </source>
</reference>
<keyword evidence="7" id="KW-1185">Reference proteome</keyword>
<dbReference type="InterPro" id="IPR058163">
    <property type="entry name" value="LysR-type_TF_proteobact-type"/>
</dbReference>
<dbReference type="InterPro" id="IPR036390">
    <property type="entry name" value="WH_DNA-bd_sf"/>
</dbReference>
<keyword evidence="2" id="KW-0805">Transcription regulation</keyword>
<evidence type="ECO:0000313" key="6">
    <source>
        <dbReference type="EMBL" id="MBB6559079.1"/>
    </source>
</evidence>
<dbReference type="InterPro" id="IPR000847">
    <property type="entry name" value="LysR_HTH_N"/>
</dbReference>
<evidence type="ECO:0000256" key="4">
    <source>
        <dbReference type="ARBA" id="ARBA00023163"/>
    </source>
</evidence>
<evidence type="ECO:0000256" key="2">
    <source>
        <dbReference type="ARBA" id="ARBA00023015"/>
    </source>
</evidence>
<sequence>MKATLEEVEVFLAVVDTGSLTSAAEHLGQPVSTTSRLLARLEDKLQTTLLQRTTRRLHLTDEGCGFAKDARRIMESVRIAEDRLMERRGRLSGPLHVDAASPFMLHVLVPLMPAYRAQHPEVELVLHSNEGFIDLLERRVDLAIRIGELKDSTLHSRLLGHSRVRLVASPGYLSRQGVPEDTEALQRNHELIGFTQPDVLNLWPLPGSDGNLLRIEPTLLSCNGETIRELAIKGMGIACLSDFMTARDIADGRLVEVLPQLAIPRTKPVNAVYYKQSAVSGRIASMVGYLAEAMRAPEALWAAERGH</sequence>
<comment type="similarity">
    <text evidence="1">Belongs to the LysR transcriptional regulatory family.</text>
</comment>
<dbReference type="PANTHER" id="PTHR30537">
    <property type="entry name" value="HTH-TYPE TRANSCRIPTIONAL REGULATOR"/>
    <property type="match status" value="1"/>
</dbReference>
<dbReference type="Pfam" id="PF03466">
    <property type="entry name" value="LysR_substrate"/>
    <property type="match status" value="1"/>
</dbReference>
<dbReference type="InterPro" id="IPR005119">
    <property type="entry name" value="LysR_subst-bd"/>
</dbReference>
<gene>
    <name evidence="6" type="ORF">HNP48_001743</name>
</gene>
<proteinExistence type="inferred from homology"/>
<dbReference type="EMBL" id="JACHLK010000002">
    <property type="protein sequence ID" value="MBB6559079.1"/>
    <property type="molecule type" value="Genomic_DNA"/>
</dbReference>
<accession>A0A7X0U8R7</accession>
<dbReference type="Pfam" id="PF00126">
    <property type="entry name" value="HTH_1"/>
    <property type="match status" value="1"/>
</dbReference>